<organism evidence="10 11">
    <name type="scientific">Spinacia oleracea</name>
    <name type="common">Spinach</name>
    <dbReference type="NCBI Taxonomy" id="3562"/>
    <lineage>
        <taxon>Eukaryota</taxon>
        <taxon>Viridiplantae</taxon>
        <taxon>Streptophyta</taxon>
        <taxon>Embryophyta</taxon>
        <taxon>Tracheophyta</taxon>
        <taxon>Spermatophyta</taxon>
        <taxon>Magnoliopsida</taxon>
        <taxon>eudicotyledons</taxon>
        <taxon>Gunneridae</taxon>
        <taxon>Pentapetalae</taxon>
        <taxon>Caryophyllales</taxon>
        <taxon>Chenopodiaceae</taxon>
        <taxon>Chenopodioideae</taxon>
        <taxon>Anserineae</taxon>
        <taxon>Spinacia</taxon>
    </lineage>
</organism>
<name>A0A9R0HRY6_SPIOL</name>
<evidence type="ECO:0000313" key="11">
    <source>
        <dbReference type="RefSeq" id="XP_021835784.1"/>
    </source>
</evidence>
<evidence type="ECO:0000256" key="2">
    <source>
        <dbReference type="ARBA" id="ARBA00009977"/>
    </source>
</evidence>
<dbReference type="Proteomes" id="UP000813463">
    <property type="component" value="Chromosome 1"/>
</dbReference>
<evidence type="ECO:0000256" key="5">
    <source>
        <dbReference type="ARBA" id="ARBA00022970"/>
    </source>
</evidence>
<gene>
    <name evidence="11" type="primary">LOC110775491</name>
</gene>
<dbReference type="GO" id="GO:0080143">
    <property type="term" value="P:regulation of amino acid export"/>
    <property type="evidence" value="ECO:0007669"/>
    <property type="project" value="InterPro"/>
</dbReference>
<sequence length="168" mass="18435">MRMTTFVHPTLTPEKNTFSIAPASTTTFSTQPRSPWHSPVPYLFGGLAAMLGLIAFALLILACSYWKLARNDDDAQRQGNEGGDIENGEKVDGVSKMNGIPVYEEKIVVIMAGNDKPTFLATPALMLLPNIISNDHLKVSNNNIAKDQDEGTNDDEKPKEDETTHPHI</sequence>
<reference evidence="10" key="1">
    <citation type="journal article" date="2021" name="Nat. Commun.">
        <title>Genomic analyses provide insights into spinach domestication and the genetic basis of agronomic traits.</title>
        <authorList>
            <person name="Cai X."/>
            <person name="Sun X."/>
            <person name="Xu C."/>
            <person name="Sun H."/>
            <person name="Wang X."/>
            <person name="Ge C."/>
            <person name="Zhang Z."/>
            <person name="Wang Q."/>
            <person name="Fei Z."/>
            <person name="Jiao C."/>
            <person name="Wang Q."/>
        </authorList>
    </citation>
    <scope>NUCLEOTIDE SEQUENCE [LARGE SCALE GENOMIC DNA]</scope>
    <source>
        <strain evidence="10">cv. Varoflay</strain>
    </source>
</reference>
<dbReference type="InterPro" id="IPR040359">
    <property type="entry name" value="GDU"/>
</dbReference>
<evidence type="ECO:0000256" key="6">
    <source>
        <dbReference type="ARBA" id="ARBA00022989"/>
    </source>
</evidence>
<dbReference type="OrthoDB" id="1930784at2759"/>
<feature type="region of interest" description="Disordered" evidence="8">
    <location>
        <begin position="143"/>
        <end position="168"/>
    </location>
</feature>
<proteinExistence type="inferred from homology"/>
<feature type="transmembrane region" description="Helical" evidence="9">
    <location>
        <begin position="42"/>
        <end position="68"/>
    </location>
</feature>
<keyword evidence="10" id="KW-1185">Reference proteome</keyword>
<accession>A0A9R0HRY6</accession>
<keyword evidence="5" id="KW-0029">Amino-acid transport</keyword>
<evidence type="ECO:0000256" key="8">
    <source>
        <dbReference type="SAM" id="MobiDB-lite"/>
    </source>
</evidence>
<evidence type="ECO:0000256" key="9">
    <source>
        <dbReference type="SAM" id="Phobius"/>
    </source>
</evidence>
<dbReference type="RefSeq" id="XP_021835784.1">
    <property type="nucleotide sequence ID" value="XM_021980092.2"/>
</dbReference>
<dbReference type="GO" id="GO:0006865">
    <property type="term" value="P:amino acid transport"/>
    <property type="evidence" value="ECO:0007669"/>
    <property type="project" value="UniProtKB-KW"/>
</dbReference>
<dbReference type="KEGG" id="soe:110775491"/>
<evidence type="ECO:0000256" key="3">
    <source>
        <dbReference type="ARBA" id="ARBA00022448"/>
    </source>
</evidence>
<dbReference type="GO" id="GO:0016020">
    <property type="term" value="C:membrane"/>
    <property type="evidence" value="ECO:0007669"/>
    <property type="project" value="UniProtKB-SubCell"/>
</dbReference>
<dbReference type="PANTHER" id="PTHR33228:SF77">
    <property type="entry name" value="PROTEIN GLUTAMINE DUMPER 2"/>
    <property type="match status" value="1"/>
</dbReference>
<protein>
    <submittedName>
        <fullName evidence="11">Protein GLUTAMINE DUMPER 5</fullName>
    </submittedName>
</protein>
<evidence type="ECO:0000313" key="10">
    <source>
        <dbReference type="Proteomes" id="UP000813463"/>
    </source>
</evidence>
<feature type="compositionally biased region" description="Basic and acidic residues" evidence="8">
    <location>
        <begin position="146"/>
        <end position="168"/>
    </location>
</feature>
<dbReference type="GeneID" id="110775491"/>
<comment type="subcellular location">
    <subcellularLocation>
        <location evidence="1">Membrane</location>
        <topology evidence="1">Single-pass membrane protein</topology>
    </subcellularLocation>
</comment>
<comment type="similarity">
    <text evidence="2">Belongs to the GLUTAMINE DUMPER 1 (TC 9.B.60) family.</text>
</comment>
<keyword evidence="6 9" id="KW-1133">Transmembrane helix</keyword>
<evidence type="ECO:0000256" key="7">
    <source>
        <dbReference type="ARBA" id="ARBA00023136"/>
    </source>
</evidence>
<keyword evidence="3" id="KW-0813">Transport</keyword>
<evidence type="ECO:0000256" key="1">
    <source>
        <dbReference type="ARBA" id="ARBA00004167"/>
    </source>
</evidence>
<keyword evidence="7 9" id="KW-0472">Membrane</keyword>
<reference evidence="11" key="2">
    <citation type="submission" date="2025-08" db="UniProtKB">
        <authorList>
            <consortium name="RefSeq"/>
        </authorList>
    </citation>
    <scope>IDENTIFICATION</scope>
    <source>
        <tissue evidence="11">Leaf</tissue>
    </source>
</reference>
<dbReference type="AlphaFoldDB" id="A0A9R0HRY6"/>
<keyword evidence="4 9" id="KW-0812">Transmembrane</keyword>
<dbReference type="PANTHER" id="PTHR33228">
    <property type="entry name" value="PROTEIN GLUTAMINE DUMPER 4-RELATED"/>
    <property type="match status" value="1"/>
</dbReference>
<evidence type="ECO:0000256" key="4">
    <source>
        <dbReference type="ARBA" id="ARBA00022692"/>
    </source>
</evidence>